<keyword evidence="5" id="KW-1185">Reference proteome</keyword>
<organism evidence="4 5">
    <name type="scientific">Forsythia ovata</name>
    <dbReference type="NCBI Taxonomy" id="205694"/>
    <lineage>
        <taxon>Eukaryota</taxon>
        <taxon>Viridiplantae</taxon>
        <taxon>Streptophyta</taxon>
        <taxon>Embryophyta</taxon>
        <taxon>Tracheophyta</taxon>
        <taxon>Spermatophyta</taxon>
        <taxon>Magnoliopsida</taxon>
        <taxon>eudicotyledons</taxon>
        <taxon>Gunneridae</taxon>
        <taxon>Pentapetalae</taxon>
        <taxon>asterids</taxon>
        <taxon>lamiids</taxon>
        <taxon>Lamiales</taxon>
        <taxon>Oleaceae</taxon>
        <taxon>Forsythieae</taxon>
        <taxon>Forsythia</taxon>
    </lineage>
</organism>
<accession>A0ABD1PJU2</accession>
<dbReference type="EMBL" id="JBFOLJ010000019">
    <property type="protein sequence ID" value="KAL2463889.1"/>
    <property type="molecule type" value="Genomic_DNA"/>
</dbReference>
<feature type="region of interest" description="Disordered" evidence="1">
    <location>
        <begin position="130"/>
        <end position="168"/>
    </location>
</feature>
<feature type="domain" description="Bifunctional inhibitor/plant lipid transfer protein/seed storage helical" evidence="3">
    <location>
        <begin position="35"/>
        <end position="113"/>
    </location>
</feature>
<dbReference type="InterPro" id="IPR053353">
    <property type="entry name" value="Plant_LTP_GPI-anchored"/>
</dbReference>
<feature type="compositionally biased region" description="Polar residues" evidence="1">
    <location>
        <begin position="130"/>
        <end position="147"/>
    </location>
</feature>
<sequence length="258" mass="27844">MNETLTLIIRAILVSIHVLLLRGGSAAATPPLPSPPATCSDELVTFSLCLPYIASFPNNITGIPPLQCCDHVSIAFASGSALCLCYFVHRPGILGFPINSTKLMSLTSVCPENRHGSKANFSLESLCSGADSPQPSMMGSPQESSDASIAPEPSNELPTQPGNSTTPATISYATKKIHSRIFPHILVCTELPHQKHCQNSITVNQTSDLNTGYSLIDSLYQFRQHLASNAEAAKRKIREKEMIIWEILQGSYAQSLHA</sequence>
<reference evidence="5" key="1">
    <citation type="submission" date="2024-07" db="EMBL/GenBank/DDBJ databases">
        <title>Two chromosome-level genome assemblies of Korean endemic species Abeliophyllum distichum and Forsythia ovata (Oleaceae).</title>
        <authorList>
            <person name="Jang H."/>
        </authorList>
    </citation>
    <scope>NUCLEOTIDE SEQUENCE [LARGE SCALE GENOMIC DNA]</scope>
</reference>
<feature type="compositionally biased region" description="Polar residues" evidence="1">
    <location>
        <begin position="156"/>
        <end position="168"/>
    </location>
</feature>
<dbReference type="InterPro" id="IPR016140">
    <property type="entry name" value="Bifunc_inhib/LTP/seed_store"/>
</dbReference>
<evidence type="ECO:0000313" key="5">
    <source>
        <dbReference type="Proteomes" id="UP001604277"/>
    </source>
</evidence>
<protein>
    <submittedName>
        <fullName evidence="4">Non-specific lipid transfer protein-like 1</fullName>
    </submittedName>
</protein>
<dbReference type="CDD" id="cd00010">
    <property type="entry name" value="AAI_LTSS"/>
    <property type="match status" value="1"/>
</dbReference>
<comment type="caution">
    <text evidence="4">The sequence shown here is derived from an EMBL/GenBank/DDBJ whole genome shotgun (WGS) entry which is preliminary data.</text>
</comment>
<gene>
    <name evidence="4" type="ORF">Fot_53545</name>
</gene>
<dbReference type="PANTHER" id="PTHR35747:SF2">
    <property type="entry name" value="NON-SPECIFIC LIPID TRANSFER PROTEIN GPI-ANCHORED 25"/>
    <property type="match status" value="1"/>
</dbReference>
<dbReference type="SUPFAM" id="SSF47699">
    <property type="entry name" value="Bifunctional inhibitor/lipid-transfer protein/seed storage 2S albumin"/>
    <property type="match status" value="1"/>
</dbReference>
<keyword evidence="2" id="KW-0732">Signal</keyword>
<evidence type="ECO:0000259" key="3">
    <source>
        <dbReference type="Pfam" id="PF14368"/>
    </source>
</evidence>
<evidence type="ECO:0000256" key="1">
    <source>
        <dbReference type="SAM" id="MobiDB-lite"/>
    </source>
</evidence>
<feature type="signal peptide" evidence="2">
    <location>
        <begin position="1"/>
        <end position="27"/>
    </location>
</feature>
<evidence type="ECO:0000313" key="4">
    <source>
        <dbReference type="EMBL" id="KAL2463889.1"/>
    </source>
</evidence>
<dbReference type="Proteomes" id="UP001604277">
    <property type="component" value="Unassembled WGS sequence"/>
</dbReference>
<feature type="chain" id="PRO_5044857353" evidence="2">
    <location>
        <begin position="28"/>
        <end position="258"/>
    </location>
</feature>
<dbReference type="AlphaFoldDB" id="A0ABD1PJU2"/>
<dbReference type="Gene3D" id="1.10.110.10">
    <property type="entry name" value="Plant lipid-transfer and hydrophobic proteins"/>
    <property type="match status" value="1"/>
</dbReference>
<proteinExistence type="predicted"/>
<evidence type="ECO:0000256" key="2">
    <source>
        <dbReference type="SAM" id="SignalP"/>
    </source>
</evidence>
<dbReference type="PANTHER" id="PTHR35747">
    <property type="entry name" value="BIFUNCTIONAL INHIBITOR/LIPID-TRANSFER PROTEIN/SEED STORAGE 2S ALBUMIN SUPERFAMILY PROTEIN"/>
    <property type="match status" value="1"/>
</dbReference>
<dbReference type="Pfam" id="PF14368">
    <property type="entry name" value="LTP_2"/>
    <property type="match status" value="1"/>
</dbReference>
<dbReference type="InterPro" id="IPR036312">
    <property type="entry name" value="Bifun_inhib/LTP/seed_sf"/>
</dbReference>
<name>A0ABD1PJU2_9LAMI</name>